<comment type="catalytic activity">
    <reaction evidence="8 9">
        <text>L-2,4-diaminobutanoate + acetyl-CoA = (2S)-4-acetamido-2-aminobutanoate + CoA + H(+)</text>
        <dbReference type="Rhea" id="RHEA:16901"/>
        <dbReference type="ChEBI" id="CHEBI:15378"/>
        <dbReference type="ChEBI" id="CHEBI:57287"/>
        <dbReference type="ChEBI" id="CHEBI:57288"/>
        <dbReference type="ChEBI" id="CHEBI:58761"/>
        <dbReference type="ChEBI" id="CHEBI:58929"/>
        <dbReference type="EC" id="2.3.1.178"/>
    </reaction>
</comment>
<gene>
    <name evidence="9" type="primary">ectA</name>
    <name evidence="11" type="ORF">IJ22_35900</name>
</gene>
<dbReference type="Proteomes" id="UP000061660">
    <property type="component" value="Chromosome"/>
</dbReference>
<organism evidence="11 12">
    <name type="scientific">Paenibacillus naphthalenovorans</name>
    <dbReference type="NCBI Taxonomy" id="162209"/>
    <lineage>
        <taxon>Bacteria</taxon>
        <taxon>Bacillati</taxon>
        <taxon>Bacillota</taxon>
        <taxon>Bacilli</taxon>
        <taxon>Bacillales</taxon>
        <taxon>Paenibacillaceae</taxon>
        <taxon>Paenibacillus</taxon>
    </lineage>
</organism>
<evidence type="ECO:0000256" key="2">
    <source>
        <dbReference type="ARBA" id="ARBA00004978"/>
    </source>
</evidence>
<evidence type="ECO:0000313" key="11">
    <source>
        <dbReference type="EMBL" id="ALS23928.1"/>
    </source>
</evidence>
<protein>
    <recommendedName>
        <fullName evidence="5 9">L-2,4-diaminobutyric acid acetyltransferase</fullName>
        <shortName evidence="9">DABA acetyltransferase</shortName>
        <ecNumber evidence="4 9">2.3.1.178</ecNumber>
    </recommendedName>
</protein>
<dbReference type="InterPro" id="IPR012772">
    <property type="entry name" value="Ectoine_EctA"/>
</dbReference>
<evidence type="ECO:0000259" key="10">
    <source>
        <dbReference type="PROSITE" id="PS51186"/>
    </source>
</evidence>
<keyword evidence="12" id="KW-1185">Reference proteome</keyword>
<evidence type="ECO:0000256" key="4">
    <source>
        <dbReference type="ARBA" id="ARBA00012355"/>
    </source>
</evidence>
<reference evidence="11 12" key="2">
    <citation type="journal article" date="2016" name="Genome Announc.">
        <title>Complete Genome Sequences of Two Interactive Moderate Thermophiles, Paenibacillus napthalenovorans 32O-Y and Paenibacillus sp. 32O-W.</title>
        <authorList>
            <person name="Butler R.R.III."/>
            <person name="Wang J."/>
            <person name="Stark B.C."/>
            <person name="Pombert J.F."/>
        </authorList>
    </citation>
    <scope>NUCLEOTIDE SEQUENCE [LARGE SCALE GENOMIC DNA]</scope>
    <source>
        <strain evidence="11 12">32O-Y</strain>
    </source>
</reference>
<keyword evidence="7 9" id="KW-0012">Acyltransferase</keyword>
<dbReference type="EC" id="2.3.1.178" evidence="4 9"/>
<dbReference type="UniPathway" id="UPA00067">
    <property type="reaction ID" value="UER00122"/>
</dbReference>
<dbReference type="InterPro" id="IPR016181">
    <property type="entry name" value="Acyl_CoA_acyltransferase"/>
</dbReference>
<dbReference type="KEGG" id="pnp:IJ22_35900"/>
<dbReference type="AlphaFoldDB" id="A0A0U2UCG1"/>
<evidence type="ECO:0000256" key="7">
    <source>
        <dbReference type="ARBA" id="ARBA00023315"/>
    </source>
</evidence>
<reference evidence="12" key="1">
    <citation type="submission" date="2015-12" db="EMBL/GenBank/DDBJ databases">
        <title>Complete genome sequences of two moderately thermophilic Paenibacillus species.</title>
        <authorList>
            <person name="Butler R.III."/>
            <person name="Wang J."/>
            <person name="Stark B.C."/>
            <person name="Pombert J.-F."/>
        </authorList>
    </citation>
    <scope>NUCLEOTIDE SEQUENCE [LARGE SCALE GENOMIC DNA]</scope>
    <source>
        <strain evidence="12">32O-Y</strain>
    </source>
</reference>
<dbReference type="PANTHER" id="PTHR43072">
    <property type="entry name" value="N-ACETYLTRANSFERASE"/>
    <property type="match status" value="1"/>
</dbReference>
<evidence type="ECO:0000256" key="5">
    <source>
        <dbReference type="ARBA" id="ARBA00017935"/>
    </source>
</evidence>
<sequence>MSHTDTKIIRYRKPRKEDGGKVWELIRSAGALDLNSAYCYIMLCDYFRDTCLVAEQGGRLAGFVSAFRPSGREDTLFVWQIAVASEYRGRGIGKTLLEKLLAQCGERPVHYVEATISPSNQASRQLFGSLARRYNIAFIARKGYPAEIFPGHGSHEEESLYRIGPLQPKPVSV</sequence>
<dbReference type="SUPFAM" id="SSF55729">
    <property type="entry name" value="Acyl-CoA N-acyltransferases (Nat)"/>
    <property type="match status" value="1"/>
</dbReference>
<dbReference type="PATRIC" id="fig|162209.4.peg.3819"/>
<evidence type="ECO:0000256" key="9">
    <source>
        <dbReference type="RuleBase" id="RU365045"/>
    </source>
</evidence>
<dbReference type="RefSeq" id="WP_062409733.1">
    <property type="nucleotide sequence ID" value="NZ_CP013652.1"/>
</dbReference>
<dbReference type="Gene3D" id="3.40.630.30">
    <property type="match status" value="1"/>
</dbReference>
<dbReference type="PROSITE" id="PS51186">
    <property type="entry name" value="GNAT"/>
    <property type="match status" value="1"/>
</dbReference>
<dbReference type="STRING" id="162209.IJ22_35900"/>
<proteinExistence type="inferred from homology"/>
<evidence type="ECO:0000256" key="6">
    <source>
        <dbReference type="ARBA" id="ARBA00022679"/>
    </source>
</evidence>
<name>A0A0U2UCG1_9BACL</name>
<evidence type="ECO:0000256" key="3">
    <source>
        <dbReference type="ARBA" id="ARBA00010712"/>
    </source>
</evidence>
<evidence type="ECO:0000313" key="12">
    <source>
        <dbReference type="Proteomes" id="UP000061660"/>
    </source>
</evidence>
<comment type="function">
    <text evidence="1 9">Catalyzes the acetylation of L-2,4-diaminobutyrate (DABA) to gamma-N-acetyl-alpha,gamma-diaminobutyric acid (ADABA) with acetyl coenzyme A.</text>
</comment>
<evidence type="ECO:0000256" key="1">
    <source>
        <dbReference type="ARBA" id="ARBA00003741"/>
    </source>
</evidence>
<dbReference type="NCBIfam" id="TIGR02406">
    <property type="entry name" value="ectoine_EctA"/>
    <property type="match status" value="1"/>
</dbReference>
<dbReference type="CDD" id="cd04301">
    <property type="entry name" value="NAT_SF"/>
    <property type="match status" value="1"/>
</dbReference>
<comment type="pathway">
    <text evidence="2 9">Amine and polyamine biosynthesis; ectoine biosynthesis; L-ectoine from L-aspartate 4-semialdehyde: step 2/3.</text>
</comment>
<dbReference type="GO" id="GO:0033816">
    <property type="term" value="F:diaminobutyrate acetyltransferase activity"/>
    <property type="evidence" value="ECO:0007669"/>
    <property type="project" value="UniProtKB-EC"/>
</dbReference>
<accession>A0A0U2UCG1</accession>
<dbReference type="EMBL" id="CP013652">
    <property type="protein sequence ID" value="ALS23928.1"/>
    <property type="molecule type" value="Genomic_DNA"/>
</dbReference>
<dbReference type="GO" id="GO:0019491">
    <property type="term" value="P:ectoine biosynthetic process"/>
    <property type="evidence" value="ECO:0007669"/>
    <property type="project" value="UniProtKB-UniPathway"/>
</dbReference>
<comment type="similarity">
    <text evidence="3 9">Belongs to the acetyltransferase family. EctA subfamily.</text>
</comment>
<feature type="domain" description="N-acetyltransferase" evidence="10">
    <location>
        <begin position="9"/>
        <end position="167"/>
    </location>
</feature>
<dbReference type="OrthoDB" id="2436196at2"/>
<dbReference type="InterPro" id="IPR000182">
    <property type="entry name" value="GNAT_dom"/>
</dbReference>
<dbReference type="Pfam" id="PF00583">
    <property type="entry name" value="Acetyltransf_1"/>
    <property type="match status" value="1"/>
</dbReference>
<keyword evidence="6 9" id="KW-0808">Transferase</keyword>
<evidence type="ECO:0000256" key="8">
    <source>
        <dbReference type="ARBA" id="ARBA00048924"/>
    </source>
</evidence>